<evidence type="ECO:0008006" key="4">
    <source>
        <dbReference type="Google" id="ProtNLM"/>
    </source>
</evidence>
<dbReference type="AlphaFoldDB" id="A0A1L3ETA1"/>
<dbReference type="RefSeq" id="WP_052767208.1">
    <property type="nucleotide sequence ID" value="NZ_CP017480.1"/>
</dbReference>
<feature type="signal peptide" evidence="1">
    <location>
        <begin position="1"/>
        <end position="19"/>
    </location>
</feature>
<dbReference type="EMBL" id="CP017480">
    <property type="protein sequence ID" value="APG04244.1"/>
    <property type="molecule type" value="Genomic_DNA"/>
</dbReference>
<dbReference type="OrthoDB" id="5985609at2"/>
<evidence type="ECO:0000313" key="2">
    <source>
        <dbReference type="EMBL" id="APG04244.1"/>
    </source>
</evidence>
<dbReference type="PANTHER" id="PTHR34387:SF2">
    <property type="entry name" value="SLR1258 PROTEIN"/>
    <property type="match status" value="1"/>
</dbReference>
<dbReference type="STRING" id="1440763.BJI69_10285"/>
<name>A0A1L3ETA1_9GAMM</name>
<reference evidence="3" key="1">
    <citation type="submission" date="2016-09" db="EMBL/GenBank/DDBJ databases">
        <authorList>
            <person name="Lysoe E."/>
        </authorList>
    </citation>
    <scope>NUCLEOTIDE SEQUENCE [LARGE SCALE GENOMIC DNA]</scope>
    <source>
        <strain evidence="3">LJ96T</strain>
    </source>
</reference>
<dbReference type="InterPro" id="IPR052022">
    <property type="entry name" value="26kDa_periplasmic_antigen"/>
</dbReference>
<protein>
    <recommendedName>
        <fullName evidence="4">SIMPL domain-containing protein</fullName>
    </recommendedName>
</protein>
<gene>
    <name evidence="2" type="ORF">BJI69_10285</name>
</gene>
<dbReference type="Pfam" id="PF04402">
    <property type="entry name" value="SIMPL"/>
    <property type="match status" value="1"/>
</dbReference>
<evidence type="ECO:0000256" key="1">
    <source>
        <dbReference type="SAM" id="SignalP"/>
    </source>
</evidence>
<dbReference type="Proteomes" id="UP000182987">
    <property type="component" value="Chromosome"/>
</dbReference>
<dbReference type="Gene3D" id="3.30.110.170">
    <property type="entry name" value="Protein of unknown function (DUF541), domain 1"/>
    <property type="match status" value="1"/>
</dbReference>
<dbReference type="PANTHER" id="PTHR34387">
    <property type="entry name" value="SLR1258 PROTEIN"/>
    <property type="match status" value="1"/>
</dbReference>
<dbReference type="KEGG" id="lrz:BJI69_10285"/>
<dbReference type="Gene3D" id="3.30.70.2970">
    <property type="entry name" value="Protein of unknown function (DUF541), domain 2"/>
    <property type="match status" value="1"/>
</dbReference>
<keyword evidence="1" id="KW-0732">Signal</keyword>
<accession>A0A1L3ETA1</accession>
<evidence type="ECO:0000313" key="3">
    <source>
        <dbReference type="Proteomes" id="UP000182987"/>
    </source>
</evidence>
<proteinExistence type="predicted"/>
<dbReference type="GO" id="GO:0006974">
    <property type="term" value="P:DNA damage response"/>
    <property type="evidence" value="ECO:0007669"/>
    <property type="project" value="TreeGrafter"/>
</dbReference>
<sequence length="234" mass="25535">MNRYVLAVALAVLPMLALASETPSSPYLSAKGHAERTVQPDRFGIDLRVVAVDMKPALARNRVETLMAGVLAGFKAHHALPESIDATAISVFAKTEYRDDKEAFSGTEVSRTAHAVFANLDDLRQFIDGIEADKELQITGTKVTRSDIDSVRQDVLREAIKDSMRAAKAMAEAYGVRLGTLYTVTDSPTFVGGRDELFSMTLPVPEPRAKVDLQVGGMKVEQNVFAIYFIDTGK</sequence>
<feature type="chain" id="PRO_5009853197" description="SIMPL domain-containing protein" evidence="1">
    <location>
        <begin position="20"/>
        <end position="234"/>
    </location>
</feature>
<organism evidence="2 3">
    <name type="scientific">Luteibacter rhizovicinus DSM 16549</name>
    <dbReference type="NCBI Taxonomy" id="1440763"/>
    <lineage>
        <taxon>Bacteria</taxon>
        <taxon>Pseudomonadati</taxon>
        <taxon>Pseudomonadota</taxon>
        <taxon>Gammaproteobacteria</taxon>
        <taxon>Lysobacterales</taxon>
        <taxon>Rhodanobacteraceae</taxon>
        <taxon>Luteibacter</taxon>
    </lineage>
</organism>
<dbReference type="InterPro" id="IPR007497">
    <property type="entry name" value="SIMPL/DUF541"/>
</dbReference>
<keyword evidence="3" id="KW-1185">Reference proteome</keyword>